<dbReference type="AlphaFoldDB" id="A0A432WP08"/>
<evidence type="ECO:0000259" key="2">
    <source>
        <dbReference type="PROSITE" id="PS50943"/>
    </source>
</evidence>
<reference evidence="4" key="1">
    <citation type="journal article" date="2018" name="Front. Microbiol.">
        <title>Genome-Based Analysis Reveals the Taxonomy and Diversity of the Family Idiomarinaceae.</title>
        <authorList>
            <person name="Liu Y."/>
            <person name="Lai Q."/>
            <person name="Shao Z."/>
        </authorList>
    </citation>
    <scope>NUCLEOTIDE SEQUENCE [LARGE SCALE GENOMIC DNA]</scope>
    <source>
        <strain evidence="4">AIS</strain>
    </source>
</reference>
<comment type="caution">
    <text evidence="3">The sequence shown here is derived from an EMBL/GenBank/DDBJ whole genome shotgun (WGS) entry which is preliminary data.</text>
</comment>
<proteinExistence type="predicted"/>
<dbReference type="EMBL" id="PIPP01000006">
    <property type="protein sequence ID" value="RUO35491.1"/>
    <property type="molecule type" value="Genomic_DNA"/>
</dbReference>
<evidence type="ECO:0000313" key="3">
    <source>
        <dbReference type="EMBL" id="RUO35491.1"/>
    </source>
</evidence>
<gene>
    <name evidence="3" type="primary">higA</name>
    <name evidence="3" type="ORF">CWE13_11210</name>
</gene>
<dbReference type="InterPro" id="IPR013430">
    <property type="entry name" value="Toxin_antidote_HigA"/>
</dbReference>
<dbReference type="CDD" id="cd00093">
    <property type="entry name" value="HTH_XRE"/>
    <property type="match status" value="1"/>
</dbReference>
<dbReference type="InterPro" id="IPR010982">
    <property type="entry name" value="Lambda_DNA-bd_dom_sf"/>
</dbReference>
<dbReference type="PANTHER" id="PTHR36924:SF1">
    <property type="entry name" value="ANTITOXIN HIGA-1"/>
    <property type="match status" value="1"/>
</dbReference>
<dbReference type="PANTHER" id="PTHR36924">
    <property type="entry name" value="ANTITOXIN HIGA-1"/>
    <property type="match status" value="1"/>
</dbReference>
<dbReference type="Gene3D" id="1.10.260.40">
    <property type="entry name" value="lambda repressor-like DNA-binding domains"/>
    <property type="match status" value="1"/>
</dbReference>
<evidence type="ECO:0000313" key="4">
    <source>
        <dbReference type="Proteomes" id="UP000286934"/>
    </source>
</evidence>
<keyword evidence="4" id="KW-1185">Reference proteome</keyword>
<dbReference type="RefSeq" id="WP_126808656.1">
    <property type="nucleotide sequence ID" value="NZ_PIPP01000006.1"/>
</dbReference>
<dbReference type="PROSITE" id="PS50943">
    <property type="entry name" value="HTH_CROC1"/>
    <property type="match status" value="1"/>
</dbReference>
<dbReference type="NCBIfam" id="TIGR02607">
    <property type="entry name" value="antidote_HigA"/>
    <property type="match status" value="1"/>
</dbReference>
<dbReference type="Proteomes" id="UP000286934">
    <property type="component" value="Unassembled WGS sequence"/>
</dbReference>
<dbReference type="InterPro" id="IPR001387">
    <property type="entry name" value="Cro/C1-type_HTH"/>
</dbReference>
<feature type="domain" description="HTH cro/C1-type" evidence="2">
    <location>
        <begin position="27"/>
        <end position="72"/>
    </location>
</feature>
<name>A0A432WP08_9GAMM</name>
<evidence type="ECO:0000256" key="1">
    <source>
        <dbReference type="ARBA" id="ARBA00023125"/>
    </source>
</evidence>
<accession>A0A432WP08</accession>
<dbReference type="GO" id="GO:0003677">
    <property type="term" value="F:DNA binding"/>
    <property type="evidence" value="ECO:0007669"/>
    <property type="project" value="UniProtKB-KW"/>
</dbReference>
<organism evidence="3 4">
    <name type="scientific">Aliidiomarina shirensis</name>
    <dbReference type="NCBI Taxonomy" id="1048642"/>
    <lineage>
        <taxon>Bacteria</taxon>
        <taxon>Pseudomonadati</taxon>
        <taxon>Pseudomonadota</taxon>
        <taxon>Gammaproteobacteria</taxon>
        <taxon>Alteromonadales</taxon>
        <taxon>Idiomarinaceae</taxon>
        <taxon>Aliidiomarina</taxon>
    </lineage>
</organism>
<dbReference type="SUPFAM" id="SSF47413">
    <property type="entry name" value="lambda repressor-like DNA-binding domains"/>
    <property type="match status" value="1"/>
</dbReference>
<sequence>MNTYKSKLPIKHSGRLFSERFLSRYDITVKNAAQKLYLHPSTLSRFLNGQIAVSCSLALKLEIATGVSAQFWIAWQNDYDLQQIEMLRKERIDAEPLLDIA</sequence>
<keyword evidence="1" id="KW-0238">DNA-binding</keyword>
<protein>
    <submittedName>
        <fullName evidence="3">Addiction module antidote protein, HigA family</fullName>
    </submittedName>
</protein>
<dbReference type="OrthoDB" id="9793869at2"/>